<keyword evidence="3" id="KW-1185">Reference proteome</keyword>
<keyword evidence="1" id="KW-0732">Signal</keyword>
<evidence type="ECO:0000313" key="2">
    <source>
        <dbReference type="EMBL" id="MBD8877023.1"/>
    </source>
</evidence>
<evidence type="ECO:0000256" key="1">
    <source>
        <dbReference type="SAM" id="SignalP"/>
    </source>
</evidence>
<dbReference type="EMBL" id="JACYXJ010000004">
    <property type="protein sequence ID" value="MBD8877023.1"/>
    <property type="molecule type" value="Genomic_DNA"/>
</dbReference>
<proteinExistence type="predicted"/>
<dbReference type="RefSeq" id="WP_192109457.1">
    <property type="nucleotide sequence ID" value="NZ_JACYXJ010000004.1"/>
</dbReference>
<comment type="caution">
    <text evidence="2">The sequence shown here is derived from an EMBL/GenBank/DDBJ whole genome shotgun (WGS) entry which is preliminary data.</text>
</comment>
<sequence>MQSSQCHALSFAIVLAVLLALLFPAMGHASEPMPKQPYEMVRTLQSLQAKVAEGNSHALKTQRALLLEMDAYFQVLPAETWQEPRNARAAIVHVLSGGHPKIVYRLRAFDPQPAVDAALMEGALAYVEGREEDVVAHLGDIDPMDLPSALGGHVALIKAAVLVKEQPAEAMEFLSVARLLMPGTLIEEAALRREVFVAGKLGDIERFQSLSLRYLRRFRGSIYAGDFQRRFSLALDSLGFGESEGKFALLESLLAEFDEDTRRSLYLRLARTAVLSGQRDIVEKATDRAMSLAMSGSHEEALFKLYRAGALVELEDIKQTRNLLWSIDENDLSREEKDLMAAVYRVLNSVRSWPAPPEGIIGEFSVYEKMAPPSDERWVLPVMSRADDLISSTDELLAKIGS</sequence>
<feature type="signal peptide" evidence="1">
    <location>
        <begin position="1"/>
        <end position="29"/>
    </location>
</feature>
<reference evidence="2 3" key="1">
    <citation type="submission" date="2020-09" db="EMBL/GenBank/DDBJ databases">
        <title>The genome sequence of type strain Labrenzia polysiphoniae KACC 19711.</title>
        <authorList>
            <person name="Liu Y."/>
        </authorList>
    </citation>
    <scope>NUCLEOTIDE SEQUENCE [LARGE SCALE GENOMIC DNA]</scope>
    <source>
        <strain evidence="2 3">KACC 19711</strain>
    </source>
</reference>
<evidence type="ECO:0000313" key="3">
    <source>
        <dbReference type="Proteomes" id="UP000615687"/>
    </source>
</evidence>
<accession>A0ABR9CAU8</accession>
<dbReference type="Proteomes" id="UP000615687">
    <property type="component" value="Unassembled WGS sequence"/>
</dbReference>
<gene>
    <name evidence="2" type="ORF">IG617_12060</name>
</gene>
<name>A0ABR9CAU8_9HYPH</name>
<protein>
    <submittedName>
        <fullName evidence="2">Chemotaxis protein</fullName>
    </submittedName>
</protein>
<organism evidence="2 3">
    <name type="scientific">Roseibium polysiphoniae</name>
    <dbReference type="NCBI Taxonomy" id="2571221"/>
    <lineage>
        <taxon>Bacteria</taxon>
        <taxon>Pseudomonadati</taxon>
        <taxon>Pseudomonadota</taxon>
        <taxon>Alphaproteobacteria</taxon>
        <taxon>Hyphomicrobiales</taxon>
        <taxon>Stappiaceae</taxon>
        <taxon>Roseibium</taxon>
    </lineage>
</organism>
<feature type="chain" id="PRO_5045559508" evidence="1">
    <location>
        <begin position="30"/>
        <end position="402"/>
    </location>
</feature>